<proteinExistence type="predicted"/>
<protein>
    <submittedName>
        <fullName evidence="2">PIN domain-containing protein</fullName>
    </submittedName>
</protein>
<dbReference type="EMBL" id="WTYV01000004">
    <property type="protein sequence ID" value="MXO72253.1"/>
    <property type="molecule type" value="Genomic_DNA"/>
</dbReference>
<dbReference type="InterPro" id="IPR029060">
    <property type="entry name" value="PIN-like_dom_sf"/>
</dbReference>
<dbReference type="Proteomes" id="UP000466966">
    <property type="component" value="Unassembled WGS sequence"/>
</dbReference>
<evidence type="ECO:0000313" key="2">
    <source>
        <dbReference type="EMBL" id="MXO72253.1"/>
    </source>
</evidence>
<name>A0A844Z2Z0_9SPHN</name>
<feature type="domain" description="PIN" evidence="1">
    <location>
        <begin position="7"/>
        <end position="120"/>
    </location>
</feature>
<organism evidence="2 3">
    <name type="scientific">Alteraurantiacibacter buctensis</name>
    <dbReference type="NCBI Taxonomy" id="1503981"/>
    <lineage>
        <taxon>Bacteria</taxon>
        <taxon>Pseudomonadati</taxon>
        <taxon>Pseudomonadota</taxon>
        <taxon>Alphaproteobacteria</taxon>
        <taxon>Sphingomonadales</taxon>
        <taxon>Erythrobacteraceae</taxon>
        <taxon>Alteraurantiacibacter</taxon>
    </lineage>
</organism>
<dbReference type="Pfam" id="PF01850">
    <property type="entry name" value="PIN"/>
    <property type="match status" value="1"/>
</dbReference>
<accession>A0A844Z2Z0</accession>
<keyword evidence="3" id="KW-1185">Reference proteome</keyword>
<gene>
    <name evidence="2" type="ORF">GRI99_11510</name>
</gene>
<evidence type="ECO:0000259" key="1">
    <source>
        <dbReference type="Pfam" id="PF01850"/>
    </source>
</evidence>
<comment type="caution">
    <text evidence="2">The sequence shown here is derived from an EMBL/GenBank/DDBJ whole genome shotgun (WGS) entry which is preliminary data.</text>
</comment>
<reference evidence="2 3" key="1">
    <citation type="submission" date="2019-12" db="EMBL/GenBank/DDBJ databases">
        <title>Genomic-based taxomic classification of the family Erythrobacteraceae.</title>
        <authorList>
            <person name="Xu L."/>
        </authorList>
    </citation>
    <scope>NUCLEOTIDE SEQUENCE [LARGE SCALE GENOMIC DNA]</scope>
    <source>
        <strain evidence="2 3">M0322</strain>
    </source>
</reference>
<dbReference type="OrthoDB" id="574461at2"/>
<dbReference type="InterPro" id="IPR002716">
    <property type="entry name" value="PIN_dom"/>
</dbReference>
<sequence length="154" mass="17130">MSAVYWDSVCFLGWLQDELDKVDSCREVLDECEAGRLMIVTSALTLAEVLAMRGKPRVPTTDLGKVEAFFKRSYIDVHSVTRKTAEDARQLVWHHNVAPKDAIHMATALRLGMDELHTFDGPLIDQSGLHGTPTLIIRKPSIAQPKLKLVGGIH</sequence>
<dbReference type="Gene3D" id="3.40.50.1010">
    <property type="entry name" value="5'-nuclease"/>
    <property type="match status" value="1"/>
</dbReference>
<dbReference type="AlphaFoldDB" id="A0A844Z2Z0"/>
<dbReference type="RefSeq" id="WP_160772173.1">
    <property type="nucleotide sequence ID" value="NZ_WTYV01000004.1"/>
</dbReference>
<dbReference type="SUPFAM" id="SSF88723">
    <property type="entry name" value="PIN domain-like"/>
    <property type="match status" value="1"/>
</dbReference>
<evidence type="ECO:0000313" key="3">
    <source>
        <dbReference type="Proteomes" id="UP000466966"/>
    </source>
</evidence>